<keyword evidence="7" id="KW-0812">Transmembrane</keyword>
<dbReference type="PROSITE" id="PS50888">
    <property type="entry name" value="BHLH"/>
    <property type="match status" value="1"/>
</dbReference>
<accession>A0A835I9E8</accession>
<keyword evidence="5" id="KW-0539">Nucleus</keyword>
<name>A0A835I9E8_9MAGN</name>
<evidence type="ECO:0000256" key="1">
    <source>
        <dbReference type="ARBA" id="ARBA00004123"/>
    </source>
</evidence>
<dbReference type="PANTHER" id="PTHR46266">
    <property type="entry name" value="TRANSCRIPTION FACTOR TT8"/>
    <property type="match status" value="1"/>
</dbReference>
<keyword evidence="6" id="KW-0175">Coiled coil</keyword>
<dbReference type="Pfam" id="PF14215">
    <property type="entry name" value="bHLH-MYC_N"/>
    <property type="match status" value="1"/>
</dbReference>
<feature type="transmembrane region" description="Helical" evidence="7">
    <location>
        <begin position="111"/>
        <end position="142"/>
    </location>
</feature>
<dbReference type="GO" id="GO:0005634">
    <property type="term" value="C:nucleus"/>
    <property type="evidence" value="ECO:0007669"/>
    <property type="project" value="UniProtKB-SubCell"/>
</dbReference>
<proteinExistence type="predicted"/>
<feature type="domain" description="BHLH" evidence="8">
    <location>
        <begin position="500"/>
        <end position="549"/>
    </location>
</feature>
<dbReference type="InterPro" id="IPR025610">
    <property type="entry name" value="MYC/MYB_N"/>
</dbReference>
<dbReference type="Proteomes" id="UP000631114">
    <property type="component" value="Unassembled WGS sequence"/>
</dbReference>
<comment type="subcellular location">
    <subcellularLocation>
        <location evidence="1">Nucleus</location>
    </subcellularLocation>
</comment>
<dbReference type="InterPro" id="IPR054502">
    <property type="entry name" value="bHLH-TF_ACT-like_plant"/>
</dbReference>
<keyword evidence="10" id="KW-1185">Reference proteome</keyword>
<dbReference type="AlphaFoldDB" id="A0A835I9E8"/>
<dbReference type="Pfam" id="PF22754">
    <property type="entry name" value="bHLH-TF_ACT-like_plant"/>
    <property type="match status" value="1"/>
</dbReference>
<feature type="coiled-coil region" evidence="6">
    <location>
        <begin position="539"/>
        <end position="566"/>
    </location>
</feature>
<reference evidence="9 10" key="1">
    <citation type="submission" date="2020-10" db="EMBL/GenBank/DDBJ databases">
        <title>The Coptis chinensis genome and diversification of protoberbering-type alkaloids.</title>
        <authorList>
            <person name="Wang B."/>
            <person name="Shu S."/>
            <person name="Song C."/>
            <person name="Liu Y."/>
        </authorList>
    </citation>
    <scope>NUCLEOTIDE SEQUENCE [LARGE SCALE GENOMIC DNA]</scope>
    <source>
        <strain evidence="9">HL-2020</strain>
        <tissue evidence="9">Leaf</tissue>
    </source>
</reference>
<dbReference type="InterPro" id="IPR011598">
    <property type="entry name" value="bHLH_dom"/>
</dbReference>
<dbReference type="GO" id="GO:0046983">
    <property type="term" value="F:protein dimerization activity"/>
    <property type="evidence" value="ECO:0007669"/>
    <property type="project" value="InterPro"/>
</dbReference>
<evidence type="ECO:0000259" key="8">
    <source>
        <dbReference type="PROSITE" id="PS50888"/>
    </source>
</evidence>
<dbReference type="InterPro" id="IPR036638">
    <property type="entry name" value="HLH_DNA-bd_sf"/>
</dbReference>
<keyword evidence="3" id="KW-0010">Activator</keyword>
<evidence type="ECO:0000256" key="6">
    <source>
        <dbReference type="SAM" id="Coils"/>
    </source>
</evidence>
<dbReference type="OrthoDB" id="690068at2759"/>
<organism evidence="9 10">
    <name type="scientific">Coptis chinensis</name>
    <dbReference type="NCBI Taxonomy" id="261450"/>
    <lineage>
        <taxon>Eukaryota</taxon>
        <taxon>Viridiplantae</taxon>
        <taxon>Streptophyta</taxon>
        <taxon>Embryophyta</taxon>
        <taxon>Tracheophyta</taxon>
        <taxon>Spermatophyta</taxon>
        <taxon>Magnoliopsida</taxon>
        <taxon>Ranunculales</taxon>
        <taxon>Ranunculaceae</taxon>
        <taxon>Coptidoideae</taxon>
        <taxon>Coptis</taxon>
    </lineage>
</organism>
<dbReference type="PANTHER" id="PTHR46266:SF3">
    <property type="entry name" value="TRANSCRIPTION FACTOR EGL1"/>
    <property type="match status" value="1"/>
</dbReference>
<keyword evidence="4" id="KW-0804">Transcription</keyword>
<evidence type="ECO:0000313" key="10">
    <source>
        <dbReference type="Proteomes" id="UP000631114"/>
    </source>
</evidence>
<dbReference type="EMBL" id="JADFTS010000003">
    <property type="protein sequence ID" value="KAF9613935.1"/>
    <property type="molecule type" value="Genomic_DNA"/>
</dbReference>
<dbReference type="SMART" id="SM00353">
    <property type="entry name" value="HLH"/>
    <property type="match status" value="1"/>
</dbReference>
<evidence type="ECO:0000313" key="9">
    <source>
        <dbReference type="EMBL" id="KAF9613935.1"/>
    </source>
</evidence>
<keyword evidence="7" id="KW-1133">Transmembrane helix</keyword>
<evidence type="ECO:0000256" key="2">
    <source>
        <dbReference type="ARBA" id="ARBA00023015"/>
    </source>
</evidence>
<evidence type="ECO:0000256" key="7">
    <source>
        <dbReference type="SAM" id="Phobius"/>
    </source>
</evidence>
<evidence type="ECO:0000256" key="4">
    <source>
        <dbReference type="ARBA" id="ARBA00023163"/>
    </source>
</evidence>
<gene>
    <name evidence="9" type="ORF">IFM89_013470</name>
</gene>
<sequence length="712" mass="79887">MATRLQNNGMMQLRNQLAVAVKSIQWSYAIFWSTSVQQQGLLEWSDGYYNGDIKTRKTMQPMEFNVDKLGLKRSEQLRELYHELLVVGDTSQQAKRSSAALSPEDLSDAEWYYLVCMSFTFASGVGYCFSSLILTLVLYTFVPVHSVLDGSKCIRMPGRAFSSGQHIWLCNAPCANSKVFTRSLLAKTVVCFPWFGGVLELGVSDLVTEDLNLLQHIKTVFLEFPKLRCSENSISIPWNDDNDKDPICEVDHDVLDVTGLENYDPVLECGGQTKLRTEVFPLSIPSYVPSAETEFNQNGNNELQAKVCEESKADSPDSLYESDPDQLTQDSFMKDGVNGGDSQVQSWQLMDDDDFSNCVPISMNSSDCISQTFLNPEKHFTPPNSEKSNNHMLDLQDCNRTKFSSLDLGVNDLHYTRTLSVILGNSNPLTALPRSHNGNKKSSFLMWKKERLVTPQKPHSGVPQKMLKKILCDVPLMHGNCFMKVRKENGGIDELYITEEENFDASHFLLEKNEKLDDQILALRSLVPSVNKFDRASVLSETIEYLKDLERRVEELESCRELTEFKSKGTRKYLDIAERSTDNYFHSGNANGKFVNVNKRKACDIEMMCPELDWVSQGDDLAADVNVCIEEKEITIAVSVPWRECLLLEIMEAVCNLQLDAYSVHSSTSDGILSLTLKSKFKGAGPVSAGTIKLAIEGEVSRMLLSAGTNDS</sequence>
<evidence type="ECO:0000256" key="3">
    <source>
        <dbReference type="ARBA" id="ARBA00023159"/>
    </source>
</evidence>
<comment type="caution">
    <text evidence="9">The sequence shown here is derived from an EMBL/GenBank/DDBJ whole genome shotgun (WGS) entry which is preliminary data.</text>
</comment>
<dbReference type="Gene3D" id="4.10.280.10">
    <property type="entry name" value="Helix-loop-helix DNA-binding domain"/>
    <property type="match status" value="1"/>
</dbReference>
<keyword evidence="7" id="KW-0472">Membrane</keyword>
<keyword evidence="2" id="KW-0805">Transcription regulation</keyword>
<evidence type="ECO:0000256" key="5">
    <source>
        <dbReference type="ARBA" id="ARBA00023242"/>
    </source>
</evidence>
<protein>
    <recommendedName>
        <fullName evidence="8">BHLH domain-containing protein</fullName>
    </recommendedName>
</protein>
<dbReference type="SUPFAM" id="SSF47459">
    <property type="entry name" value="HLH, helix-loop-helix DNA-binding domain"/>
    <property type="match status" value="1"/>
</dbReference>